<name>A0A7I7YUZ6_9MYCO</name>
<gene>
    <name evidence="4" type="primary">rfbC-2</name>
    <name evidence="4" type="ORF">MPRM_18420</name>
</gene>
<dbReference type="Proteomes" id="UP000467105">
    <property type="component" value="Chromosome"/>
</dbReference>
<dbReference type="AlphaFoldDB" id="A0A7I7YUZ6"/>
<dbReference type="Pfam" id="PF00908">
    <property type="entry name" value="dTDP_sugar_isom"/>
    <property type="match status" value="1"/>
</dbReference>
<dbReference type="EMBL" id="AP022614">
    <property type="protein sequence ID" value="BBZ44561.1"/>
    <property type="molecule type" value="Genomic_DNA"/>
</dbReference>
<feature type="active site" description="Proton acceptor" evidence="2">
    <location>
        <position position="66"/>
    </location>
</feature>
<dbReference type="InterPro" id="IPR011051">
    <property type="entry name" value="RmlC_Cupin_sf"/>
</dbReference>
<feature type="site" description="Participates in a stacking interaction with the thymidine ring of dTDP-4-oxo-6-deoxyglucose" evidence="3">
    <location>
        <position position="142"/>
    </location>
</feature>
<accession>A0A7I7YUZ6</accession>
<dbReference type="CDD" id="cd00438">
    <property type="entry name" value="cupin_RmlC"/>
    <property type="match status" value="1"/>
</dbReference>
<dbReference type="Gene3D" id="2.60.120.10">
    <property type="entry name" value="Jelly Rolls"/>
    <property type="match status" value="1"/>
</dbReference>
<sequence length="187" mass="21005">MGDRMKILDTPIADLKLVESTPHRDARGAFVRLFCAQELSPLLGHRQIAQINHSTTSHAGAVRGMHFQRPPHAEMKMVRCLRGRVWDVAVDLRAGSPTFLRWHAQELAQDDARMLLIPEGFAHGFQALEPDSELLYLHTEFYQPPYEGGLRYDDPRLAIGWPLPPKDLSPRDLSHPLVGADFSGVAL</sequence>
<dbReference type="PANTHER" id="PTHR21047:SF2">
    <property type="entry name" value="THYMIDINE DIPHOSPHO-4-KETO-RHAMNOSE 3,5-EPIMERASE"/>
    <property type="match status" value="1"/>
</dbReference>
<dbReference type="GO" id="GO:0000271">
    <property type="term" value="P:polysaccharide biosynthetic process"/>
    <property type="evidence" value="ECO:0007669"/>
    <property type="project" value="TreeGrafter"/>
</dbReference>
<organism evidence="4 5">
    <name type="scientific">Mycobacterium parmense</name>
    <dbReference type="NCBI Taxonomy" id="185642"/>
    <lineage>
        <taxon>Bacteria</taxon>
        <taxon>Bacillati</taxon>
        <taxon>Actinomycetota</taxon>
        <taxon>Actinomycetes</taxon>
        <taxon>Mycobacteriales</taxon>
        <taxon>Mycobacteriaceae</taxon>
        <taxon>Mycobacterium</taxon>
        <taxon>Mycobacterium simiae complex</taxon>
    </lineage>
</organism>
<dbReference type="SUPFAM" id="SSF51182">
    <property type="entry name" value="RmlC-like cupins"/>
    <property type="match status" value="1"/>
</dbReference>
<keyword evidence="5" id="KW-1185">Reference proteome</keyword>
<proteinExistence type="inferred from homology"/>
<reference evidence="4 5" key="1">
    <citation type="journal article" date="2019" name="Emerg. Microbes Infect.">
        <title>Comprehensive subspecies identification of 175 nontuberculous mycobacteria species based on 7547 genomic profiles.</title>
        <authorList>
            <person name="Matsumoto Y."/>
            <person name="Kinjo T."/>
            <person name="Motooka D."/>
            <person name="Nabeya D."/>
            <person name="Jung N."/>
            <person name="Uechi K."/>
            <person name="Horii T."/>
            <person name="Iida T."/>
            <person name="Fujita J."/>
            <person name="Nakamura S."/>
        </authorList>
    </citation>
    <scope>NUCLEOTIDE SEQUENCE [LARGE SCALE GENOMIC DNA]</scope>
    <source>
        <strain evidence="4 5">JCM 14742</strain>
    </source>
</reference>
<dbReference type="GO" id="GO:0005829">
    <property type="term" value="C:cytosol"/>
    <property type="evidence" value="ECO:0007669"/>
    <property type="project" value="TreeGrafter"/>
</dbReference>
<feature type="active site" description="Proton donor" evidence="2">
    <location>
        <position position="136"/>
    </location>
</feature>
<comment type="similarity">
    <text evidence="1">Belongs to the dTDP-4-dehydrorhamnose 3,5-epimerase family.</text>
</comment>
<evidence type="ECO:0000256" key="2">
    <source>
        <dbReference type="PIRSR" id="PIRSR600888-1"/>
    </source>
</evidence>
<evidence type="ECO:0000313" key="5">
    <source>
        <dbReference type="Proteomes" id="UP000467105"/>
    </source>
</evidence>
<dbReference type="GO" id="GO:0008830">
    <property type="term" value="F:dTDP-4-dehydrorhamnose 3,5-epimerase activity"/>
    <property type="evidence" value="ECO:0007669"/>
    <property type="project" value="InterPro"/>
</dbReference>
<dbReference type="InterPro" id="IPR014710">
    <property type="entry name" value="RmlC-like_jellyroll"/>
</dbReference>
<dbReference type="InterPro" id="IPR000888">
    <property type="entry name" value="RmlC-like"/>
</dbReference>
<protein>
    <submittedName>
        <fullName evidence="4">dTDP-4-dehydrorhamnose 3,5-epimerase</fullName>
    </submittedName>
</protein>
<dbReference type="GO" id="GO:0019305">
    <property type="term" value="P:dTDP-rhamnose biosynthetic process"/>
    <property type="evidence" value="ECO:0007669"/>
    <property type="project" value="TreeGrafter"/>
</dbReference>
<evidence type="ECO:0000313" key="4">
    <source>
        <dbReference type="EMBL" id="BBZ44561.1"/>
    </source>
</evidence>
<evidence type="ECO:0000256" key="3">
    <source>
        <dbReference type="PIRSR" id="PIRSR600888-3"/>
    </source>
</evidence>
<evidence type="ECO:0000256" key="1">
    <source>
        <dbReference type="ARBA" id="ARBA00010154"/>
    </source>
</evidence>
<dbReference type="PANTHER" id="PTHR21047">
    <property type="entry name" value="DTDP-6-DEOXY-D-GLUCOSE-3,5 EPIMERASE"/>
    <property type="match status" value="1"/>
</dbReference>